<keyword evidence="3" id="KW-1185">Reference proteome</keyword>
<name>A0A541BSF5_9NOCA</name>
<dbReference type="GO" id="GO:0016740">
    <property type="term" value="F:transferase activity"/>
    <property type="evidence" value="ECO:0007669"/>
    <property type="project" value="UniProtKB-KW"/>
</dbReference>
<evidence type="ECO:0000313" key="2">
    <source>
        <dbReference type="EMBL" id="TQF75273.1"/>
    </source>
</evidence>
<dbReference type="OrthoDB" id="182039at2"/>
<proteinExistence type="predicted"/>
<gene>
    <name evidence="2" type="ORF">FK531_03265</name>
</gene>
<dbReference type="Proteomes" id="UP000316256">
    <property type="component" value="Unassembled WGS sequence"/>
</dbReference>
<dbReference type="EMBL" id="VIGH01000001">
    <property type="protein sequence ID" value="TQF75273.1"/>
    <property type="molecule type" value="Genomic_DNA"/>
</dbReference>
<organism evidence="2 3">
    <name type="scientific">Rhodococcus spelaei</name>
    <dbReference type="NCBI Taxonomy" id="2546320"/>
    <lineage>
        <taxon>Bacteria</taxon>
        <taxon>Bacillati</taxon>
        <taxon>Actinomycetota</taxon>
        <taxon>Actinomycetes</taxon>
        <taxon>Mycobacteriales</taxon>
        <taxon>Nocardiaceae</taxon>
        <taxon>Rhodococcus</taxon>
    </lineage>
</organism>
<dbReference type="InterPro" id="IPR023631">
    <property type="entry name" value="Amidase_dom"/>
</dbReference>
<dbReference type="InterPro" id="IPR036928">
    <property type="entry name" value="AS_sf"/>
</dbReference>
<dbReference type="AlphaFoldDB" id="A0A541BSF5"/>
<dbReference type="PANTHER" id="PTHR46310">
    <property type="entry name" value="AMIDASE 1"/>
    <property type="match status" value="1"/>
</dbReference>
<keyword evidence="2" id="KW-0808">Transferase</keyword>
<dbReference type="Gene3D" id="3.90.1300.10">
    <property type="entry name" value="Amidase signature (AS) domain"/>
    <property type="match status" value="1"/>
</dbReference>
<comment type="caution">
    <text evidence="2">The sequence shown here is derived from an EMBL/GenBank/DDBJ whole genome shotgun (WGS) entry which is preliminary data.</text>
</comment>
<reference evidence="2 3" key="1">
    <citation type="submission" date="2019-06" db="EMBL/GenBank/DDBJ databases">
        <title>Rhodococcus spaelei sp. nov., isolated from a cave.</title>
        <authorList>
            <person name="Lee S.D."/>
        </authorList>
    </citation>
    <scope>NUCLEOTIDE SEQUENCE [LARGE SCALE GENOMIC DNA]</scope>
    <source>
        <strain evidence="2 3">C9-5</strain>
    </source>
</reference>
<evidence type="ECO:0000313" key="3">
    <source>
        <dbReference type="Proteomes" id="UP000316256"/>
    </source>
</evidence>
<dbReference type="PANTHER" id="PTHR46310:SF7">
    <property type="entry name" value="AMIDASE 1"/>
    <property type="match status" value="1"/>
</dbReference>
<accession>A0A541BSF5</accession>
<feature type="domain" description="Amidase" evidence="1">
    <location>
        <begin position="3"/>
        <end position="198"/>
    </location>
</feature>
<sequence>MTVAVKDLFDVEGRRVGAGNPDWLAESAPAAHTAPAPAALLAAGATIAGIARTDEFAYSLAGTNGHYGTPPNPAAPDRIPGGSSSGPVSAVALGQATVGLGTDTAGSIRVPASYQGLYGIRPTQGAVPTDGLVPLAPSFDTVGWLARDPETLLAVGRVLLPSRDRRPFTRAIVSDDLFSVASVQVRSATGVAIADWRGESDLPPLEERSFDAACLPAAVRDFQTVQGWEAWQANGPWISRHWDSLNPDVRSRFEKAAGYTVTDRDRASVRLAEFAAELDRILGDDLMLLPSASSVAPTRAEASLGGPVVERARAATFALTCIAGATGRCAVSVPVPTSDGIPVGLCLVGPRGRDLDVLELVARLGGHEAR</sequence>
<dbReference type="Pfam" id="PF01425">
    <property type="entry name" value="Amidase"/>
    <property type="match status" value="1"/>
</dbReference>
<evidence type="ECO:0000259" key="1">
    <source>
        <dbReference type="Pfam" id="PF01425"/>
    </source>
</evidence>
<protein>
    <submittedName>
        <fullName evidence="2">Glutamyl-tRNA amidotransferase</fullName>
    </submittedName>
</protein>
<dbReference type="SUPFAM" id="SSF75304">
    <property type="entry name" value="Amidase signature (AS) enzymes"/>
    <property type="match status" value="1"/>
</dbReference>